<dbReference type="AlphaFoldDB" id="D1YZ10"/>
<dbReference type="SUPFAM" id="SSF48452">
    <property type="entry name" value="TPR-like"/>
    <property type="match status" value="1"/>
</dbReference>
<dbReference type="STRING" id="304371.MCP_1610"/>
<name>D1YZ10_METPS</name>
<dbReference type="Pfam" id="PF13414">
    <property type="entry name" value="TPR_11"/>
    <property type="match status" value="1"/>
</dbReference>
<dbReference type="Gene3D" id="1.25.40.10">
    <property type="entry name" value="Tetratricopeptide repeat domain"/>
    <property type="match status" value="2"/>
</dbReference>
<dbReference type="Pfam" id="PF14559">
    <property type="entry name" value="TPR_19"/>
    <property type="match status" value="1"/>
</dbReference>
<reference evidence="4 5" key="2">
    <citation type="journal article" date="2008" name="Int. J. Syst. Evol. Microbiol.">
        <title>Methanocella paludicola gen. nov., sp. nov., a methane-producing archaeon, the first isolate of the lineage 'Rice Cluster I', and proposal of the new archaeal order Methanocellales ord. nov.</title>
        <authorList>
            <person name="Sakai S."/>
            <person name="Imachi H."/>
            <person name="Hanada S."/>
            <person name="Ohashi A."/>
            <person name="Harada H."/>
            <person name="Kamagata Y."/>
        </authorList>
    </citation>
    <scope>NUCLEOTIDE SEQUENCE [LARGE SCALE GENOMIC DNA]</scope>
    <source>
        <strain evidence="5">DSM 17711 / JCM 13418 / NBRC 101707 / SANAE</strain>
    </source>
</reference>
<dbReference type="PROSITE" id="PS50005">
    <property type="entry name" value="TPR"/>
    <property type="match status" value="2"/>
</dbReference>
<dbReference type="PROSITE" id="PS50293">
    <property type="entry name" value="TPR_REGION"/>
    <property type="match status" value="1"/>
</dbReference>
<keyword evidence="2 3" id="KW-0802">TPR repeat</keyword>
<proteinExistence type="predicted"/>
<reference evidence="4 5" key="1">
    <citation type="journal article" date="2007" name="Appl. Environ. Microbiol.">
        <title>Isolation of key methanogens for global methane emission from rice paddy fields: a novel isolate affiliated with the clone cluster rice cluster I.</title>
        <authorList>
            <person name="Sakai S."/>
            <person name="Imachi H."/>
            <person name="Sekiguchi Y."/>
            <person name="Ohashi A."/>
            <person name="Harada H."/>
            <person name="Kamagata Y."/>
        </authorList>
    </citation>
    <scope>NUCLEOTIDE SEQUENCE [LARGE SCALE GENOMIC DNA]</scope>
    <source>
        <strain evidence="5">DSM 17711 / JCM 13418 / NBRC 101707 / SANAE</strain>
    </source>
</reference>
<dbReference type="KEGG" id="mpd:MCP_1610"/>
<dbReference type="EMBL" id="AP011532">
    <property type="protein sequence ID" value="BAI61682.1"/>
    <property type="molecule type" value="Genomic_DNA"/>
</dbReference>
<dbReference type="InParanoid" id="D1YZ10"/>
<protein>
    <submittedName>
        <fullName evidence="4">Uncharacterized protein</fullName>
    </submittedName>
</protein>
<dbReference type="Proteomes" id="UP000001882">
    <property type="component" value="Chromosome"/>
</dbReference>
<accession>D1YZ10</accession>
<evidence type="ECO:0000256" key="2">
    <source>
        <dbReference type="ARBA" id="ARBA00022803"/>
    </source>
</evidence>
<feature type="repeat" description="TPR" evidence="3">
    <location>
        <begin position="139"/>
        <end position="172"/>
    </location>
</feature>
<evidence type="ECO:0000313" key="5">
    <source>
        <dbReference type="Proteomes" id="UP000001882"/>
    </source>
</evidence>
<dbReference type="PANTHER" id="PTHR45586">
    <property type="entry name" value="TPR REPEAT-CONTAINING PROTEIN PA4667"/>
    <property type="match status" value="1"/>
</dbReference>
<reference evidence="5" key="3">
    <citation type="journal article" date="2011" name="PLoS ONE">
        <title>Genome sequence of a mesophilic hydrogenotrophic methanogen Methanocella paludicola, the first cultivated representative of the order Methanocellales.</title>
        <authorList>
            <person name="Sakai S."/>
            <person name="Takaki Y."/>
            <person name="Shimamura S."/>
            <person name="Sekine M."/>
            <person name="Tajima T."/>
            <person name="Kosugi H."/>
            <person name="Ichikawa N."/>
            <person name="Tasumi E."/>
            <person name="Hiraki A.T."/>
            <person name="Shimizu A."/>
            <person name="Kato Y."/>
            <person name="Nishiko R."/>
            <person name="Mori K."/>
            <person name="Fujita N."/>
            <person name="Imachi H."/>
            <person name="Takai K."/>
        </authorList>
    </citation>
    <scope>NUCLEOTIDE SEQUENCE [LARGE SCALE GENOMIC DNA]</scope>
    <source>
        <strain evidence="5">DSM 17711 / JCM 13418 / NBRC 101707 / SANAE</strain>
    </source>
</reference>
<dbReference type="eggNOG" id="arCOG03042">
    <property type="taxonomic scope" value="Archaea"/>
</dbReference>
<dbReference type="PANTHER" id="PTHR45586:SF1">
    <property type="entry name" value="LIPOPOLYSACCHARIDE ASSEMBLY PROTEIN B"/>
    <property type="match status" value="1"/>
</dbReference>
<evidence type="ECO:0000256" key="1">
    <source>
        <dbReference type="ARBA" id="ARBA00022737"/>
    </source>
</evidence>
<evidence type="ECO:0000313" key="4">
    <source>
        <dbReference type="EMBL" id="BAI61682.1"/>
    </source>
</evidence>
<dbReference type="InterPro" id="IPR051012">
    <property type="entry name" value="CellSynth/LPSAsmb/PSIAsmb"/>
</dbReference>
<keyword evidence="5" id="KW-1185">Reference proteome</keyword>
<gene>
    <name evidence="4" type="ordered locus">MCP_1610</name>
</gene>
<dbReference type="SMART" id="SM00028">
    <property type="entry name" value="TPR"/>
    <property type="match status" value="6"/>
</dbReference>
<dbReference type="InterPro" id="IPR019734">
    <property type="entry name" value="TPR_rpt"/>
</dbReference>
<organism evidence="4 5">
    <name type="scientific">Methanocella paludicola (strain DSM 17711 / JCM 13418 / NBRC 101707 / SANAE)</name>
    <dbReference type="NCBI Taxonomy" id="304371"/>
    <lineage>
        <taxon>Archaea</taxon>
        <taxon>Methanobacteriati</taxon>
        <taxon>Methanobacteriota</taxon>
        <taxon>Stenosarchaea group</taxon>
        <taxon>Methanomicrobia</taxon>
        <taxon>Methanocellales</taxon>
        <taxon>Methanocellaceae</taxon>
        <taxon>Methanocella</taxon>
    </lineage>
</organism>
<evidence type="ECO:0000256" key="3">
    <source>
        <dbReference type="PROSITE-ProRule" id="PRU00339"/>
    </source>
</evidence>
<dbReference type="InterPro" id="IPR011990">
    <property type="entry name" value="TPR-like_helical_dom_sf"/>
</dbReference>
<feature type="repeat" description="TPR" evidence="3">
    <location>
        <begin position="274"/>
        <end position="307"/>
    </location>
</feature>
<keyword evidence="1" id="KW-0677">Repeat</keyword>
<sequence length="388" mass="44588">MVLYGLGRVKENELGLYLVKSLLDRNRLPAEKQARYKLCIFALSQSTGDSAGSEIAKPKEFDNYGAINQFFYAQLYYPWVVKPFNTIQMDEDYTVEMDDAEAYEAREAINRGRELMDECRYDDAIEEFKRVTNKLPDHAVAHFKLAEAWLMTGNGDEASRELERAARFAPDDLDIRFFLRHIARFNKAPDEVLKDARMAVEKNANDAGAHDRLGTLLLMMDDMKSGRAEVERAVKLAPDKEEYRLDLAYALSSFYEGAALREVKAALRLAPRWLEAWLFLGAFYADLRRLGDAINAYRQALKIYPDNDLLHYLLGDAYFKAFNARNARIEMETAVELNPDNYEARRVLAGLYLVQGLKDKAIEQYEVLVEMEPGVEMVRKKLELLKRG</sequence>